<reference evidence="1" key="1">
    <citation type="submission" date="2021-11" db="EMBL/GenBank/DDBJ databases">
        <title>BS-T2-15 a new species belonging to the Comamonadaceae family isolated from the soil of a French oak forest.</title>
        <authorList>
            <person name="Mieszkin S."/>
            <person name="Alain K."/>
        </authorList>
    </citation>
    <scope>NUCLEOTIDE SEQUENCE</scope>
    <source>
        <strain evidence="1">BS-T2-15</strain>
    </source>
</reference>
<evidence type="ECO:0000313" key="1">
    <source>
        <dbReference type="EMBL" id="MCK9688643.1"/>
    </source>
</evidence>
<name>A0A9X1YM32_9BURK</name>
<accession>A0A9X1YM32</accession>
<keyword evidence="2" id="KW-1185">Reference proteome</keyword>
<sequence length="179" mass="19244">MTTWIYLPVPTQEMRDFASGLQLGGQYTLSNHFVSGKGKAVSRFFGGCLDGVSPWDTLLLICHGATGGSRFTGAQRADGLKKYSPEELAVVIRKEGLTKAFIDLKLLVCGGGLRTAKGDDPFAQRTCEALKGDGYSQIRVTGYLGDVSTTGGKITVLRDGEQGGKYYDGNVPGSYKVYR</sequence>
<proteinExistence type="predicted"/>
<dbReference type="RefSeq" id="WP_275684688.1">
    <property type="nucleotide sequence ID" value="NZ_JAJLJH010000009.1"/>
</dbReference>
<protein>
    <submittedName>
        <fullName evidence="1">Uncharacterized protein</fullName>
    </submittedName>
</protein>
<gene>
    <name evidence="1" type="ORF">LPC04_23275</name>
</gene>
<comment type="caution">
    <text evidence="1">The sequence shown here is derived from an EMBL/GenBank/DDBJ whole genome shotgun (WGS) entry which is preliminary data.</text>
</comment>
<dbReference type="AlphaFoldDB" id="A0A9X1YM32"/>
<dbReference type="EMBL" id="JAJLJH010000009">
    <property type="protein sequence ID" value="MCK9688643.1"/>
    <property type="molecule type" value="Genomic_DNA"/>
</dbReference>
<organism evidence="1 2">
    <name type="scientific">Scleromatobacter humisilvae</name>
    <dbReference type="NCBI Taxonomy" id="2897159"/>
    <lineage>
        <taxon>Bacteria</taxon>
        <taxon>Pseudomonadati</taxon>
        <taxon>Pseudomonadota</taxon>
        <taxon>Betaproteobacteria</taxon>
        <taxon>Burkholderiales</taxon>
        <taxon>Sphaerotilaceae</taxon>
        <taxon>Scleromatobacter</taxon>
    </lineage>
</organism>
<dbReference type="Proteomes" id="UP001139353">
    <property type="component" value="Unassembled WGS sequence"/>
</dbReference>
<evidence type="ECO:0000313" key="2">
    <source>
        <dbReference type="Proteomes" id="UP001139353"/>
    </source>
</evidence>